<comment type="caution">
    <text evidence="1">The sequence shown here is derived from an EMBL/GenBank/DDBJ whole genome shotgun (WGS) entry which is preliminary data.</text>
</comment>
<proteinExistence type="predicted"/>
<sequence>MRREAAYWLREGWSDLCNSAILYRAGRWNAAAFYAHQAAEKALKSLFISLLHREPPHVHHLIELYIELRQAGVELDTRLEEGLAELNKYYTVSRYPDAAAGQPYMAVTRREAERCIETARAVLEAAEGLSLRAGYEGTPEDIRNC</sequence>
<gene>
    <name evidence="1" type="ORF">TU35_000075</name>
</gene>
<name>A0ACC6UY35_9CREN</name>
<protein>
    <submittedName>
        <fullName evidence="1">HEPN domain-containing protein</fullName>
    </submittedName>
</protein>
<accession>A0ACC6UY35</accession>
<evidence type="ECO:0000313" key="2">
    <source>
        <dbReference type="Proteomes" id="UP000033636"/>
    </source>
</evidence>
<evidence type="ECO:0000313" key="1">
    <source>
        <dbReference type="EMBL" id="MFB6489645.1"/>
    </source>
</evidence>
<dbReference type="Proteomes" id="UP000033636">
    <property type="component" value="Unassembled WGS sequence"/>
</dbReference>
<reference evidence="1" key="1">
    <citation type="submission" date="2024-07" db="EMBL/GenBank/DDBJ databases">
        <title>Metagenome and Metagenome-Assembled Genomes of Archaea from a hot spring from the geothermal field of Los Azufres, Mexico.</title>
        <authorList>
            <person name="Marin-Paredes R."/>
            <person name="Martinez-Romero E."/>
            <person name="Servin-Garciduenas L.E."/>
        </authorList>
    </citation>
    <scope>NUCLEOTIDE SEQUENCE</scope>
</reference>
<dbReference type="EMBL" id="JZWT02000001">
    <property type="protein sequence ID" value="MFB6489645.1"/>
    <property type="molecule type" value="Genomic_DNA"/>
</dbReference>
<organism evidence="1 2">
    <name type="scientific">Thermoproteus sp. AZ2</name>
    <dbReference type="NCBI Taxonomy" id="1609232"/>
    <lineage>
        <taxon>Archaea</taxon>
        <taxon>Thermoproteota</taxon>
        <taxon>Thermoprotei</taxon>
        <taxon>Thermoproteales</taxon>
        <taxon>Thermoproteaceae</taxon>
        <taxon>Thermoproteus</taxon>
    </lineage>
</organism>